<dbReference type="AlphaFoldDB" id="A0A8H3XCC5"/>
<name>A0A8H3XCC5_GIGMA</name>
<organism evidence="2 3">
    <name type="scientific">Gigaspora margarita</name>
    <dbReference type="NCBI Taxonomy" id="4874"/>
    <lineage>
        <taxon>Eukaryota</taxon>
        <taxon>Fungi</taxon>
        <taxon>Fungi incertae sedis</taxon>
        <taxon>Mucoromycota</taxon>
        <taxon>Glomeromycotina</taxon>
        <taxon>Glomeromycetes</taxon>
        <taxon>Diversisporales</taxon>
        <taxon>Gigasporaceae</taxon>
        <taxon>Gigaspora</taxon>
    </lineage>
</organism>
<dbReference type="EMBL" id="WTPW01001236">
    <property type="protein sequence ID" value="KAF0447701.1"/>
    <property type="molecule type" value="Genomic_DNA"/>
</dbReference>
<keyword evidence="3" id="KW-1185">Reference proteome</keyword>
<proteinExistence type="predicted"/>
<keyword evidence="1" id="KW-0175">Coiled coil</keyword>
<sequence length="99" mass="11509">MFLCPVIKSNEVKTEDNNNFQKENEQLIQDNSNLIQQIQQLQTRIQNLLQDITNSSETIKTANNLAEQILDNLDIDYNILLTEKMMQILLTSKEISEIK</sequence>
<evidence type="ECO:0000256" key="1">
    <source>
        <dbReference type="SAM" id="Coils"/>
    </source>
</evidence>
<evidence type="ECO:0000313" key="3">
    <source>
        <dbReference type="Proteomes" id="UP000439903"/>
    </source>
</evidence>
<gene>
    <name evidence="2" type="ORF">F8M41_002760</name>
</gene>
<evidence type="ECO:0000313" key="2">
    <source>
        <dbReference type="EMBL" id="KAF0447701.1"/>
    </source>
</evidence>
<feature type="coiled-coil region" evidence="1">
    <location>
        <begin position="10"/>
        <end position="58"/>
    </location>
</feature>
<dbReference type="Proteomes" id="UP000439903">
    <property type="component" value="Unassembled WGS sequence"/>
</dbReference>
<reference evidence="2 3" key="1">
    <citation type="journal article" date="2019" name="Environ. Microbiol.">
        <title>At the nexus of three kingdoms: the genome of the mycorrhizal fungus Gigaspora margarita provides insights into plant, endobacterial and fungal interactions.</title>
        <authorList>
            <person name="Venice F."/>
            <person name="Ghignone S."/>
            <person name="Salvioli di Fossalunga A."/>
            <person name="Amselem J."/>
            <person name="Novero M."/>
            <person name="Xianan X."/>
            <person name="Sedzielewska Toro K."/>
            <person name="Morin E."/>
            <person name="Lipzen A."/>
            <person name="Grigoriev I.V."/>
            <person name="Henrissat B."/>
            <person name="Martin F.M."/>
            <person name="Bonfante P."/>
        </authorList>
    </citation>
    <scope>NUCLEOTIDE SEQUENCE [LARGE SCALE GENOMIC DNA]</scope>
    <source>
        <strain evidence="2 3">BEG34</strain>
    </source>
</reference>
<comment type="caution">
    <text evidence="2">The sequence shown here is derived from an EMBL/GenBank/DDBJ whole genome shotgun (WGS) entry which is preliminary data.</text>
</comment>
<accession>A0A8H3XCC5</accession>
<protein>
    <submittedName>
        <fullName evidence="2">Uncharacterized protein</fullName>
    </submittedName>
</protein>